<evidence type="ECO:0000313" key="1">
    <source>
        <dbReference type="EMBL" id="RFB95835.1"/>
    </source>
</evidence>
<reference evidence="1 2" key="1">
    <citation type="submission" date="2017-03" db="EMBL/GenBank/DDBJ databases">
        <title>Genome analysis of Rhizobial strains effectives or ineffectives for nitrogen fixation isolated from bean seeds.</title>
        <authorList>
            <person name="Peralta H."/>
            <person name="Aguilar-Vera A."/>
            <person name="Mora Y."/>
            <person name="Vargas-Lagunas C."/>
            <person name="Girard L."/>
            <person name="Mora J."/>
        </authorList>
    </citation>
    <scope>NUCLEOTIDE SEQUENCE [LARGE SCALE GENOMIC DNA]</scope>
    <source>
        <strain evidence="1 2">CCGM5</strain>
    </source>
</reference>
<organism evidence="1 2">
    <name type="scientific">Rhizobium leguminosarum bv. trifolii</name>
    <dbReference type="NCBI Taxonomy" id="386"/>
    <lineage>
        <taxon>Bacteria</taxon>
        <taxon>Pseudomonadati</taxon>
        <taxon>Pseudomonadota</taxon>
        <taxon>Alphaproteobacteria</taxon>
        <taxon>Hyphomicrobiales</taxon>
        <taxon>Rhizobiaceae</taxon>
        <taxon>Rhizobium/Agrobacterium group</taxon>
        <taxon>Rhizobium</taxon>
    </lineage>
</organism>
<dbReference type="RefSeq" id="WP_116273173.1">
    <property type="nucleotide sequence ID" value="NZ_KZ859521.1"/>
</dbReference>
<protein>
    <submittedName>
        <fullName evidence="1">Uncharacterized protein</fullName>
    </submittedName>
</protein>
<dbReference type="AlphaFoldDB" id="A0A3E1BQG4"/>
<name>A0A3E1BQG4_RHILT</name>
<dbReference type="Proteomes" id="UP000256748">
    <property type="component" value="Unassembled WGS sequence"/>
</dbReference>
<evidence type="ECO:0000313" key="2">
    <source>
        <dbReference type="Proteomes" id="UP000256748"/>
    </source>
</evidence>
<dbReference type="EMBL" id="NAOO01000010">
    <property type="protein sequence ID" value="RFB95835.1"/>
    <property type="molecule type" value="Genomic_DNA"/>
</dbReference>
<accession>A0A3E1BQG4</accession>
<gene>
    <name evidence="1" type="ORF">B5K10_09735</name>
</gene>
<sequence>MFVSPREAADLGLQIALALALTASGMAIASSAMGGEKLGISAIDISRPSLWTAIPKRIDPTTQGYLRADAPAEPELADGTDNLCHDPIGLRLSCDLIATSGIAAF</sequence>
<comment type="caution">
    <text evidence="1">The sequence shown here is derived from an EMBL/GenBank/DDBJ whole genome shotgun (WGS) entry which is preliminary data.</text>
</comment>
<proteinExistence type="predicted"/>